<keyword evidence="1" id="KW-0805">Transcription regulation</keyword>
<dbReference type="SUPFAM" id="SSF46689">
    <property type="entry name" value="Homeodomain-like"/>
    <property type="match status" value="1"/>
</dbReference>
<organism evidence="6 7">
    <name type="scientific">Aquipseudomonas alcaligenes</name>
    <name type="common">Pseudomonas alcaligenes</name>
    <dbReference type="NCBI Taxonomy" id="43263"/>
    <lineage>
        <taxon>Bacteria</taxon>
        <taxon>Pseudomonadati</taxon>
        <taxon>Pseudomonadota</taxon>
        <taxon>Gammaproteobacteria</taxon>
        <taxon>Pseudomonadales</taxon>
        <taxon>Pseudomonadaceae</taxon>
        <taxon>Aquipseudomonas</taxon>
    </lineage>
</organism>
<dbReference type="RefSeq" id="WP_076423654.1">
    <property type="nucleotide sequence ID" value="NZ_FTMP01000001.1"/>
</dbReference>
<evidence type="ECO:0000313" key="6">
    <source>
        <dbReference type="EMBL" id="SIP92292.1"/>
    </source>
</evidence>
<evidence type="ECO:0000259" key="5">
    <source>
        <dbReference type="PROSITE" id="PS50977"/>
    </source>
</evidence>
<evidence type="ECO:0000313" key="7">
    <source>
        <dbReference type="Proteomes" id="UP000185841"/>
    </source>
</evidence>
<dbReference type="PROSITE" id="PS50977">
    <property type="entry name" value="HTH_TETR_2"/>
    <property type="match status" value="1"/>
</dbReference>
<dbReference type="GO" id="GO:0003700">
    <property type="term" value="F:DNA-binding transcription factor activity"/>
    <property type="evidence" value="ECO:0007669"/>
    <property type="project" value="TreeGrafter"/>
</dbReference>
<evidence type="ECO:0000256" key="3">
    <source>
        <dbReference type="ARBA" id="ARBA00023163"/>
    </source>
</evidence>
<gene>
    <name evidence="6" type="ORF">SAMN05878282_101351</name>
</gene>
<reference evidence="6 7" key="1">
    <citation type="submission" date="2017-01" db="EMBL/GenBank/DDBJ databases">
        <authorList>
            <person name="Mah S.A."/>
            <person name="Swanson W.J."/>
            <person name="Moy G.W."/>
            <person name="Vacquier V.D."/>
        </authorList>
    </citation>
    <scope>NUCLEOTIDE SEQUENCE [LARGE SCALE GENOMIC DNA]</scope>
    <source>
        <strain evidence="6 7">RU36E</strain>
    </source>
</reference>
<accession>A0A1N6NJV3</accession>
<sequence>MSTRDRILDAALQTFAEQGFSRTSMRELAARVQMRAPSLYNHFASKGEIMLALLERSGPGRMARLIQGLPADLPAEQLIEAVLEGLFALWRDPQDNRSMRLVCAEALHDTALGQRLEAQVFRHERDQIKGLLLRAAAGTPEAQAEQWADLCVALAFAHRLQLLLAGEQPEQAEAIIRQCRAQFRQLARWLDLPLGLPGD</sequence>
<evidence type="ECO:0000256" key="1">
    <source>
        <dbReference type="ARBA" id="ARBA00023015"/>
    </source>
</evidence>
<dbReference type="Gene3D" id="1.10.357.10">
    <property type="entry name" value="Tetracycline Repressor, domain 2"/>
    <property type="match status" value="1"/>
</dbReference>
<dbReference type="InterPro" id="IPR001647">
    <property type="entry name" value="HTH_TetR"/>
</dbReference>
<dbReference type="PANTHER" id="PTHR30055:SF234">
    <property type="entry name" value="HTH-TYPE TRANSCRIPTIONAL REGULATOR BETI"/>
    <property type="match status" value="1"/>
</dbReference>
<dbReference type="PANTHER" id="PTHR30055">
    <property type="entry name" value="HTH-TYPE TRANSCRIPTIONAL REGULATOR RUTR"/>
    <property type="match status" value="1"/>
</dbReference>
<dbReference type="Pfam" id="PF00440">
    <property type="entry name" value="TetR_N"/>
    <property type="match status" value="1"/>
</dbReference>
<feature type="DNA-binding region" description="H-T-H motif" evidence="4">
    <location>
        <begin position="24"/>
        <end position="43"/>
    </location>
</feature>
<dbReference type="EMBL" id="FTMP01000001">
    <property type="protein sequence ID" value="SIP92292.1"/>
    <property type="molecule type" value="Genomic_DNA"/>
</dbReference>
<keyword evidence="3" id="KW-0804">Transcription</keyword>
<dbReference type="PRINTS" id="PR00455">
    <property type="entry name" value="HTHTETR"/>
</dbReference>
<name>A0A1N6NJV3_AQUAC</name>
<feature type="domain" description="HTH tetR-type" evidence="5">
    <location>
        <begin position="1"/>
        <end position="61"/>
    </location>
</feature>
<dbReference type="GO" id="GO:0000976">
    <property type="term" value="F:transcription cis-regulatory region binding"/>
    <property type="evidence" value="ECO:0007669"/>
    <property type="project" value="TreeGrafter"/>
</dbReference>
<dbReference type="InterPro" id="IPR009057">
    <property type="entry name" value="Homeodomain-like_sf"/>
</dbReference>
<protein>
    <submittedName>
        <fullName evidence="6">Transcriptional regulator, TetR family</fullName>
    </submittedName>
</protein>
<dbReference type="Proteomes" id="UP000185841">
    <property type="component" value="Unassembled WGS sequence"/>
</dbReference>
<keyword evidence="2 4" id="KW-0238">DNA-binding</keyword>
<evidence type="ECO:0000256" key="2">
    <source>
        <dbReference type="ARBA" id="ARBA00023125"/>
    </source>
</evidence>
<proteinExistence type="predicted"/>
<dbReference type="AlphaFoldDB" id="A0A1N6NJV3"/>
<evidence type="ECO:0000256" key="4">
    <source>
        <dbReference type="PROSITE-ProRule" id="PRU00335"/>
    </source>
</evidence>
<dbReference type="InterPro" id="IPR050109">
    <property type="entry name" value="HTH-type_TetR-like_transc_reg"/>
</dbReference>